<proteinExistence type="predicted"/>
<keyword evidence="2" id="KW-1185">Reference proteome</keyword>
<dbReference type="Ensembl" id="ENSSFOT00015068962.1">
    <property type="protein sequence ID" value="ENSSFOP00015053015.1"/>
    <property type="gene ID" value="ENSSFOG00015026449.1"/>
</dbReference>
<reference evidence="1 2" key="1">
    <citation type="submission" date="2019-04" db="EMBL/GenBank/DDBJ databases">
        <authorList>
            <consortium name="Wellcome Sanger Institute Data Sharing"/>
        </authorList>
    </citation>
    <scope>NUCLEOTIDE SEQUENCE [LARGE SCALE GENOMIC DNA]</scope>
</reference>
<protein>
    <submittedName>
        <fullName evidence="1">Uncharacterized protein</fullName>
    </submittedName>
</protein>
<accession>A0A8C9TVG6</accession>
<name>A0A8C9TVG6_SCLFO</name>
<evidence type="ECO:0000313" key="1">
    <source>
        <dbReference type="Ensembl" id="ENSSFOP00015053015.1"/>
    </source>
</evidence>
<reference evidence="1" key="3">
    <citation type="submission" date="2025-09" db="UniProtKB">
        <authorList>
            <consortium name="Ensembl"/>
        </authorList>
    </citation>
    <scope>IDENTIFICATION</scope>
</reference>
<dbReference type="Proteomes" id="UP000694397">
    <property type="component" value="Chromosome 2"/>
</dbReference>
<organism evidence="1 2">
    <name type="scientific">Scleropages formosus</name>
    <name type="common">Asian bonytongue</name>
    <name type="synonym">Osteoglossum formosum</name>
    <dbReference type="NCBI Taxonomy" id="113540"/>
    <lineage>
        <taxon>Eukaryota</taxon>
        <taxon>Metazoa</taxon>
        <taxon>Chordata</taxon>
        <taxon>Craniata</taxon>
        <taxon>Vertebrata</taxon>
        <taxon>Euteleostomi</taxon>
        <taxon>Actinopterygii</taxon>
        <taxon>Neopterygii</taxon>
        <taxon>Teleostei</taxon>
        <taxon>Osteoglossocephala</taxon>
        <taxon>Osteoglossomorpha</taxon>
        <taxon>Osteoglossiformes</taxon>
        <taxon>Osteoglossidae</taxon>
        <taxon>Scleropages</taxon>
    </lineage>
</organism>
<dbReference type="AlphaFoldDB" id="A0A8C9TVG6"/>
<evidence type="ECO:0000313" key="2">
    <source>
        <dbReference type="Proteomes" id="UP000694397"/>
    </source>
</evidence>
<sequence length="93" mass="9795">MGAVVVQCLDAMNRAVAYSQLQISFKVVLCVLGRALGAALLTGSRRSSQTPSPGSRPKPRPPCCRAGKLLVCRASVVPSSFLPFAKHALLTKS</sequence>
<reference evidence="1" key="2">
    <citation type="submission" date="2025-08" db="UniProtKB">
        <authorList>
            <consortium name="Ensembl"/>
        </authorList>
    </citation>
    <scope>IDENTIFICATION</scope>
</reference>